<evidence type="ECO:0000313" key="1">
    <source>
        <dbReference type="EMBL" id="MBW89600.1"/>
    </source>
</evidence>
<organism evidence="1">
    <name type="scientific">Rhizophora mucronata</name>
    <name type="common">Asiatic mangrove</name>
    <dbReference type="NCBI Taxonomy" id="61149"/>
    <lineage>
        <taxon>Eukaryota</taxon>
        <taxon>Viridiplantae</taxon>
        <taxon>Streptophyta</taxon>
        <taxon>Embryophyta</taxon>
        <taxon>Tracheophyta</taxon>
        <taxon>Spermatophyta</taxon>
        <taxon>Magnoliopsida</taxon>
        <taxon>eudicotyledons</taxon>
        <taxon>Gunneridae</taxon>
        <taxon>Pentapetalae</taxon>
        <taxon>rosids</taxon>
        <taxon>fabids</taxon>
        <taxon>Malpighiales</taxon>
        <taxon>Rhizophoraceae</taxon>
        <taxon>Rhizophora</taxon>
    </lineage>
</organism>
<accession>A0A2P2J808</accession>
<reference evidence="1" key="1">
    <citation type="submission" date="2018-02" db="EMBL/GenBank/DDBJ databases">
        <title>Rhizophora mucronata_Transcriptome.</title>
        <authorList>
            <person name="Meera S.P."/>
            <person name="Sreeshan A."/>
            <person name="Augustine A."/>
        </authorList>
    </citation>
    <scope>NUCLEOTIDE SEQUENCE</scope>
    <source>
        <tissue evidence="1">Leaf</tissue>
    </source>
</reference>
<sequence>MPMCIFMLILVEWKLAWRFGNKPRRDNLDFE</sequence>
<protein>
    <submittedName>
        <fullName evidence="1">Uncharacterized protein</fullName>
    </submittedName>
</protein>
<dbReference type="EMBL" id="GGEC01009117">
    <property type="protein sequence ID" value="MBW89600.1"/>
    <property type="molecule type" value="Transcribed_RNA"/>
</dbReference>
<proteinExistence type="predicted"/>
<name>A0A2P2J808_RHIMU</name>
<dbReference type="AlphaFoldDB" id="A0A2P2J808"/>